<comment type="caution">
    <text evidence="1">The sequence shown here is derived from an EMBL/GenBank/DDBJ whole genome shotgun (WGS) entry which is preliminary data.</text>
</comment>
<organism evidence="1 2">
    <name type="scientific">Flavihumibacter stibioxidans</name>
    <dbReference type="NCBI Taxonomy" id="1834163"/>
    <lineage>
        <taxon>Bacteria</taxon>
        <taxon>Pseudomonadati</taxon>
        <taxon>Bacteroidota</taxon>
        <taxon>Chitinophagia</taxon>
        <taxon>Chitinophagales</taxon>
        <taxon>Chitinophagaceae</taxon>
        <taxon>Flavihumibacter</taxon>
    </lineage>
</organism>
<name>A0ABR7M6K1_9BACT</name>
<protein>
    <submittedName>
        <fullName evidence="1">Uncharacterized protein</fullName>
    </submittedName>
</protein>
<gene>
    <name evidence="1" type="ORF">BC349_06655</name>
</gene>
<dbReference type="RefSeq" id="WP_187255927.1">
    <property type="nucleotide sequence ID" value="NZ_JBHULF010000006.1"/>
</dbReference>
<reference evidence="1 2" key="1">
    <citation type="submission" date="2016-07" db="EMBL/GenBank/DDBJ databases">
        <title>Genome analysis of Flavihumibacter stibioxidans YS-17.</title>
        <authorList>
            <person name="Shi K."/>
            <person name="Han Y."/>
            <person name="Wang G."/>
        </authorList>
    </citation>
    <scope>NUCLEOTIDE SEQUENCE [LARGE SCALE GENOMIC DNA]</scope>
    <source>
        <strain evidence="1 2">YS-17</strain>
    </source>
</reference>
<proteinExistence type="predicted"/>
<sequence>MCPVLHTHDGFTEAIIDEDGGLKRFYEVANLLTDGLKISFSGKLDDFDSLTWDFSYKGHPLCLHYNIYTGICLYPRQTGKAIPRDNKVIAEVATFLESRLMVNTARKFIA</sequence>
<evidence type="ECO:0000313" key="2">
    <source>
        <dbReference type="Proteomes" id="UP000765802"/>
    </source>
</evidence>
<accession>A0ABR7M6K1</accession>
<keyword evidence="2" id="KW-1185">Reference proteome</keyword>
<evidence type="ECO:0000313" key="1">
    <source>
        <dbReference type="EMBL" id="MBC6490639.1"/>
    </source>
</evidence>
<dbReference type="Proteomes" id="UP000765802">
    <property type="component" value="Unassembled WGS sequence"/>
</dbReference>
<dbReference type="EMBL" id="MBUA01000001">
    <property type="protein sequence ID" value="MBC6490639.1"/>
    <property type="molecule type" value="Genomic_DNA"/>
</dbReference>